<dbReference type="InterPro" id="IPR000313">
    <property type="entry name" value="PWWP_dom"/>
</dbReference>
<dbReference type="AlphaFoldDB" id="A0AAW1NS41"/>
<proteinExistence type="predicted"/>
<dbReference type="PANTHER" id="PTHR10688">
    <property type="entry name" value="PWWP DOMAIN-CONTAINING PROTEIN"/>
    <property type="match status" value="1"/>
</dbReference>
<gene>
    <name evidence="3" type="ORF">WJX73_000807</name>
</gene>
<keyword evidence="4" id="KW-1185">Reference proteome</keyword>
<reference evidence="3 4" key="1">
    <citation type="journal article" date="2024" name="Nat. Commun.">
        <title>Phylogenomics reveals the evolutionary origins of lichenization in chlorophyte algae.</title>
        <authorList>
            <person name="Puginier C."/>
            <person name="Libourel C."/>
            <person name="Otte J."/>
            <person name="Skaloud P."/>
            <person name="Haon M."/>
            <person name="Grisel S."/>
            <person name="Petersen M."/>
            <person name="Berrin J.G."/>
            <person name="Delaux P.M."/>
            <person name="Dal Grande F."/>
            <person name="Keller J."/>
        </authorList>
    </citation>
    <scope>NUCLEOTIDE SEQUENCE [LARGE SCALE GENOMIC DNA]</scope>
    <source>
        <strain evidence="3 4">SAG 2036</strain>
    </source>
</reference>
<dbReference type="PROSITE" id="PS50812">
    <property type="entry name" value="PWWP"/>
    <property type="match status" value="1"/>
</dbReference>
<dbReference type="Proteomes" id="UP001465755">
    <property type="component" value="Unassembled WGS sequence"/>
</dbReference>
<dbReference type="CDD" id="cd05162">
    <property type="entry name" value="PWWP"/>
    <property type="match status" value="1"/>
</dbReference>
<comment type="caution">
    <text evidence="3">The sequence shown here is derived from an EMBL/GenBank/DDBJ whole genome shotgun (WGS) entry which is preliminary data.</text>
</comment>
<feature type="domain" description="PWWP" evidence="2">
    <location>
        <begin position="5"/>
        <end position="66"/>
    </location>
</feature>
<feature type="compositionally biased region" description="Low complexity" evidence="1">
    <location>
        <begin position="340"/>
        <end position="360"/>
    </location>
</feature>
<feature type="compositionally biased region" description="Acidic residues" evidence="1">
    <location>
        <begin position="294"/>
        <end position="312"/>
    </location>
</feature>
<dbReference type="SMART" id="SM00293">
    <property type="entry name" value="PWWP"/>
    <property type="match status" value="1"/>
</dbReference>
<dbReference type="InterPro" id="IPR052657">
    <property type="entry name" value="PDP_family_Arabidopsis"/>
</dbReference>
<feature type="compositionally biased region" description="Basic residues" evidence="1">
    <location>
        <begin position="202"/>
        <end position="211"/>
    </location>
</feature>
<dbReference type="PANTHER" id="PTHR10688:SF5">
    <property type="entry name" value="PWWP DOMAIN-CONTAINING PROTEIN 1-RELATED"/>
    <property type="match status" value="1"/>
</dbReference>
<organism evidence="3 4">
    <name type="scientific">Symbiochloris irregularis</name>
    <dbReference type="NCBI Taxonomy" id="706552"/>
    <lineage>
        <taxon>Eukaryota</taxon>
        <taxon>Viridiplantae</taxon>
        <taxon>Chlorophyta</taxon>
        <taxon>core chlorophytes</taxon>
        <taxon>Trebouxiophyceae</taxon>
        <taxon>Trebouxiales</taxon>
        <taxon>Trebouxiaceae</taxon>
        <taxon>Symbiochloris</taxon>
    </lineage>
</organism>
<evidence type="ECO:0000259" key="2">
    <source>
        <dbReference type="PROSITE" id="PS50812"/>
    </source>
</evidence>
<sequence>MTSKVGDLVWAHVHGYPWWPGQVMDPERTTAKARKQATPGRVLISFFGDNSWGWYTEDALIPFAQHYEEKRSQQGLQGKGFKRDALMFAKAVAEAKEVDDRRSGRTPTTDHKPVDFLNADLSDADDSADEADEDINVSLGKGVKDLRPAEIQEAHARQCTASQAMQWLQRLATNLSAVQLDSEHAEAARRLTFAATVAMATPRKKPGRKSATKLAPHDKDQGRAEKAKGKSEREKVKPGRKPGRPKVKADPDEQRTEAKERKKRKLSTTPARNPKPKRLHESHVESNEVSPLDDAADEESLANDGAIEDVEVDGVAQMAVMEGGADSAEWAADSAPPPEHLQQLEQQQQRTAAARQPHQRPSWRASRR</sequence>
<accession>A0AAW1NS41</accession>
<evidence type="ECO:0000256" key="1">
    <source>
        <dbReference type="SAM" id="MobiDB-lite"/>
    </source>
</evidence>
<protein>
    <recommendedName>
        <fullName evidence="2">PWWP domain-containing protein</fullName>
    </recommendedName>
</protein>
<feature type="compositionally biased region" description="Basic and acidic residues" evidence="1">
    <location>
        <begin position="247"/>
        <end position="260"/>
    </location>
</feature>
<dbReference type="SUPFAM" id="SSF63748">
    <property type="entry name" value="Tudor/PWWP/MBT"/>
    <property type="match status" value="1"/>
</dbReference>
<feature type="compositionally biased region" description="Basic and acidic residues" evidence="1">
    <location>
        <begin position="97"/>
        <end position="114"/>
    </location>
</feature>
<feature type="compositionally biased region" description="Basic and acidic residues" evidence="1">
    <location>
        <begin position="215"/>
        <end position="237"/>
    </location>
</feature>
<evidence type="ECO:0000313" key="3">
    <source>
        <dbReference type="EMBL" id="KAK9789739.1"/>
    </source>
</evidence>
<evidence type="ECO:0000313" key="4">
    <source>
        <dbReference type="Proteomes" id="UP001465755"/>
    </source>
</evidence>
<name>A0AAW1NS41_9CHLO</name>
<dbReference type="Gene3D" id="2.30.30.140">
    <property type="match status" value="1"/>
</dbReference>
<dbReference type="EMBL" id="JALJOQ010000203">
    <property type="protein sequence ID" value="KAK9789739.1"/>
    <property type="molecule type" value="Genomic_DNA"/>
</dbReference>
<feature type="region of interest" description="Disordered" evidence="1">
    <location>
        <begin position="199"/>
        <end position="368"/>
    </location>
</feature>
<dbReference type="Pfam" id="PF00855">
    <property type="entry name" value="PWWP"/>
    <property type="match status" value="1"/>
</dbReference>
<feature type="region of interest" description="Disordered" evidence="1">
    <location>
        <begin position="97"/>
        <end position="117"/>
    </location>
</feature>